<evidence type="ECO:0000256" key="1">
    <source>
        <dbReference type="SAM" id="MobiDB-lite"/>
    </source>
</evidence>
<dbReference type="Proteomes" id="UP000054324">
    <property type="component" value="Unassembled WGS sequence"/>
</dbReference>
<proteinExistence type="predicted"/>
<dbReference type="RefSeq" id="XP_009164959.1">
    <property type="nucleotide sequence ID" value="XM_009166695.1"/>
</dbReference>
<accession>A0A075AI97</accession>
<keyword evidence="3" id="KW-1185">Reference proteome</keyword>
<dbReference type="CTD" id="20316634"/>
<name>A0A075AI97_OPIVI</name>
<dbReference type="EMBL" id="KL596648">
    <property type="protein sequence ID" value="KER31254.1"/>
    <property type="molecule type" value="Genomic_DNA"/>
</dbReference>
<evidence type="ECO:0000313" key="2">
    <source>
        <dbReference type="EMBL" id="KER31254.1"/>
    </source>
</evidence>
<reference evidence="2 3" key="1">
    <citation type="submission" date="2013-11" db="EMBL/GenBank/DDBJ databases">
        <title>Opisthorchis viverrini - life in the bile duct.</title>
        <authorList>
            <person name="Young N.D."/>
            <person name="Nagarajan N."/>
            <person name="Lin S.J."/>
            <person name="Korhonen P.K."/>
            <person name="Jex A.R."/>
            <person name="Hall R.S."/>
            <person name="Safavi-Hemami H."/>
            <person name="Kaewkong W."/>
            <person name="Bertrand D."/>
            <person name="Gao S."/>
            <person name="Seet Q."/>
            <person name="Wongkham S."/>
            <person name="Teh B.T."/>
            <person name="Wongkham C."/>
            <person name="Intapan P.M."/>
            <person name="Maleewong W."/>
            <person name="Yang X."/>
            <person name="Hu M."/>
            <person name="Wang Z."/>
            <person name="Hofmann A."/>
            <person name="Sternberg P.W."/>
            <person name="Tan P."/>
            <person name="Wang J."/>
            <person name="Gasser R.B."/>
        </authorList>
    </citation>
    <scope>NUCLEOTIDE SEQUENCE [LARGE SCALE GENOMIC DNA]</scope>
</reference>
<gene>
    <name evidence="2" type="ORF">T265_02446</name>
</gene>
<dbReference type="KEGG" id="ovi:T265_02446"/>
<dbReference type="GeneID" id="20316634"/>
<dbReference type="AlphaFoldDB" id="A0A075AI97"/>
<protein>
    <submittedName>
        <fullName evidence="2">Uncharacterized protein</fullName>
    </submittedName>
</protein>
<sequence length="153" mass="17097">MVRRAQEPNKLPVSVGQSSVRRKETGTICHPSSGSRKGWFTAELPGLSDPQRIVRCLLKSTRPFCFKGNSPLFESTSRRGQPLGDRSVPPTFSTAPFLLGWQYHCSHEYGYVERLSSHSYPKEQYDFTAPPDRLVARLLVVRGLAVVGLNPPL</sequence>
<organism evidence="2 3">
    <name type="scientific">Opisthorchis viverrini</name>
    <name type="common">Southeast Asian liver fluke</name>
    <dbReference type="NCBI Taxonomy" id="6198"/>
    <lineage>
        <taxon>Eukaryota</taxon>
        <taxon>Metazoa</taxon>
        <taxon>Spiralia</taxon>
        <taxon>Lophotrochozoa</taxon>
        <taxon>Platyhelminthes</taxon>
        <taxon>Trematoda</taxon>
        <taxon>Digenea</taxon>
        <taxon>Opisthorchiida</taxon>
        <taxon>Opisthorchiata</taxon>
        <taxon>Opisthorchiidae</taxon>
        <taxon>Opisthorchis</taxon>
    </lineage>
</organism>
<evidence type="ECO:0000313" key="3">
    <source>
        <dbReference type="Proteomes" id="UP000054324"/>
    </source>
</evidence>
<feature type="region of interest" description="Disordered" evidence="1">
    <location>
        <begin position="1"/>
        <end position="32"/>
    </location>
</feature>